<comment type="function">
    <text evidence="5 11">Specifically methylates the uridine in position 2552 of 23S rRNA at the 2'-O position of the ribose in the fully assembled 50S ribosomal subunit.</text>
</comment>
<evidence type="ECO:0000313" key="14">
    <source>
        <dbReference type="Proteomes" id="UP001564408"/>
    </source>
</evidence>
<evidence type="ECO:0000256" key="11">
    <source>
        <dbReference type="HAMAP-Rule" id="MF_01547"/>
    </source>
</evidence>
<evidence type="ECO:0000256" key="4">
    <source>
        <dbReference type="ARBA" id="ARBA00022691"/>
    </source>
</evidence>
<name>A0ABV4BJ65_9GAMM</name>
<dbReference type="InterPro" id="IPR050082">
    <property type="entry name" value="RNA_methyltr_RlmE"/>
</dbReference>
<keyword evidence="2 11" id="KW-0489">Methyltransferase</keyword>
<dbReference type="Gene3D" id="3.40.50.150">
    <property type="entry name" value="Vaccinia Virus protein VP39"/>
    <property type="match status" value="1"/>
</dbReference>
<comment type="similarity">
    <text evidence="11">Belongs to the class I-like SAM-binding methyltransferase superfamily. RNA methyltransferase RlmE family.</text>
</comment>
<evidence type="ECO:0000256" key="1">
    <source>
        <dbReference type="ARBA" id="ARBA00022552"/>
    </source>
</evidence>
<evidence type="ECO:0000256" key="2">
    <source>
        <dbReference type="ARBA" id="ARBA00022603"/>
    </source>
</evidence>
<dbReference type="InterPro" id="IPR015507">
    <property type="entry name" value="rRNA-MeTfrase_E"/>
</dbReference>
<protein>
    <recommendedName>
        <fullName evidence="7 11">Ribosomal RNA large subunit methyltransferase E</fullName>
        <ecNumber evidence="6 11">2.1.1.166</ecNumber>
    </recommendedName>
    <alternativeName>
        <fullName evidence="9 11">23S rRNA Um2552 methyltransferase</fullName>
    </alternativeName>
    <alternativeName>
        <fullName evidence="8 11">rRNA (uridine-2'-O-)-methyltransferase</fullName>
    </alternativeName>
</protein>
<feature type="domain" description="Ribosomal RNA methyltransferase FtsJ" evidence="12">
    <location>
        <begin position="28"/>
        <end position="204"/>
    </location>
</feature>
<feature type="binding site" evidence="11">
    <location>
        <position position="62"/>
    </location>
    <ligand>
        <name>S-adenosyl-L-methionine</name>
        <dbReference type="ChEBI" id="CHEBI:59789"/>
    </ligand>
</feature>
<keyword evidence="4 11" id="KW-0949">S-adenosyl-L-methionine</keyword>
<dbReference type="GO" id="GO:0032259">
    <property type="term" value="P:methylation"/>
    <property type="evidence" value="ECO:0007669"/>
    <property type="project" value="UniProtKB-KW"/>
</dbReference>
<evidence type="ECO:0000259" key="12">
    <source>
        <dbReference type="Pfam" id="PF01728"/>
    </source>
</evidence>
<dbReference type="RefSeq" id="WP_369667748.1">
    <property type="nucleotide sequence ID" value="NZ_JBDKXB010000020.1"/>
</dbReference>
<sequence length="213" mass="22970">MARSKSSRRWLDRHVNDSYVARARQLGYRSRAAFKLLALQEKDRILMPGDRVVDLGAAPGGWSQVAVSLTGSSGQVIAVDRLAMDPLPGVVCVTGDFLDEAVMGELERVLAGAPVDVVLSDMAPNISGVAVVDQARATALGEMALDCAKRWLKPGGNLVIKAFQGAGFDGLLWVMRQMFRSVVVRKPLASRSASRECYLVGRRFLGDPDAVTV</sequence>
<dbReference type="PANTHER" id="PTHR10920">
    <property type="entry name" value="RIBOSOMAL RNA METHYLTRANSFERASE"/>
    <property type="match status" value="1"/>
</dbReference>
<accession>A0ABV4BJ65</accession>
<evidence type="ECO:0000256" key="7">
    <source>
        <dbReference type="ARBA" id="ARBA00041129"/>
    </source>
</evidence>
<evidence type="ECO:0000256" key="9">
    <source>
        <dbReference type="ARBA" id="ARBA00042745"/>
    </source>
</evidence>
<dbReference type="PANTHER" id="PTHR10920:SF18">
    <property type="entry name" value="RRNA METHYLTRANSFERASE 2, MITOCHONDRIAL"/>
    <property type="match status" value="1"/>
</dbReference>
<proteinExistence type="inferred from homology"/>
<dbReference type="EMBL" id="JBDKXB010000020">
    <property type="protein sequence ID" value="MEY6433362.1"/>
    <property type="molecule type" value="Genomic_DNA"/>
</dbReference>
<organism evidence="13 14">
    <name type="scientific">Thioalkalicoccus limnaeus</name>
    <dbReference type="NCBI Taxonomy" id="120681"/>
    <lineage>
        <taxon>Bacteria</taxon>
        <taxon>Pseudomonadati</taxon>
        <taxon>Pseudomonadota</taxon>
        <taxon>Gammaproteobacteria</taxon>
        <taxon>Chromatiales</taxon>
        <taxon>Chromatiaceae</taxon>
        <taxon>Thioalkalicoccus</taxon>
    </lineage>
</organism>
<dbReference type="SUPFAM" id="SSF53335">
    <property type="entry name" value="S-adenosyl-L-methionine-dependent methyltransferases"/>
    <property type="match status" value="1"/>
</dbReference>
<keyword evidence="11" id="KW-0963">Cytoplasm</keyword>
<comment type="catalytic activity">
    <reaction evidence="10 11">
        <text>uridine(2552) in 23S rRNA + S-adenosyl-L-methionine = 2'-O-methyluridine(2552) in 23S rRNA + S-adenosyl-L-homocysteine + H(+)</text>
        <dbReference type="Rhea" id="RHEA:42720"/>
        <dbReference type="Rhea" id="RHEA-COMP:10202"/>
        <dbReference type="Rhea" id="RHEA-COMP:10203"/>
        <dbReference type="ChEBI" id="CHEBI:15378"/>
        <dbReference type="ChEBI" id="CHEBI:57856"/>
        <dbReference type="ChEBI" id="CHEBI:59789"/>
        <dbReference type="ChEBI" id="CHEBI:65315"/>
        <dbReference type="ChEBI" id="CHEBI:74478"/>
        <dbReference type="EC" id="2.1.1.166"/>
    </reaction>
</comment>
<evidence type="ECO:0000256" key="3">
    <source>
        <dbReference type="ARBA" id="ARBA00022679"/>
    </source>
</evidence>
<dbReference type="InterPro" id="IPR002877">
    <property type="entry name" value="RNA_MeTrfase_FtsJ_dom"/>
</dbReference>
<evidence type="ECO:0000256" key="5">
    <source>
        <dbReference type="ARBA" id="ARBA00037569"/>
    </source>
</evidence>
<reference evidence="13 14" key="1">
    <citation type="submission" date="2024-05" db="EMBL/GenBank/DDBJ databases">
        <title>Genome Sequence and Characterization of the New Strain Purple Sulfur Bacterium of Genus Thioalkalicoccus.</title>
        <authorList>
            <person name="Bryantseva I.A."/>
            <person name="Kyndt J.A."/>
            <person name="Imhoff J.F."/>
        </authorList>
    </citation>
    <scope>NUCLEOTIDE SEQUENCE [LARGE SCALE GENOMIC DNA]</scope>
    <source>
        <strain evidence="13 14">Um2</strain>
    </source>
</reference>
<dbReference type="PIRSF" id="PIRSF005461">
    <property type="entry name" value="23S_rRNA_mtase"/>
    <property type="match status" value="1"/>
</dbReference>
<feature type="binding site" evidence="11">
    <location>
        <position position="96"/>
    </location>
    <ligand>
        <name>S-adenosyl-L-methionine</name>
        <dbReference type="ChEBI" id="CHEBI:59789"/>
    </ligand>
</feature>
<feature type="binding site" evidence="11">
    <location>
        <position position="60"/>
    </location>
    <ligand>
        <name>S-adenosyl-L-methionine</name>
        <dbReference type="ChEBI" id="CHEBI:59789"/>
    </ligand>
</feature>
<dbReference type="GO" id="GO:0008168">
    <property type="term" value="F:methyltransferase activity"/>
    <property type="evidence" value="ECO:0007669"/>
    <property type="project" value="UniProtKB-KW"/>
</dbReference>
<keyword evidence="1 11" id="KW-0698">rRNA processing</keyword>
<keyword evidence="3 11" id="KW-0808">Transferase</keyword>
<dbReference type="Proteomes" id="UP001564408">
    <property type="component" value="Unassembled WGS sequence"/>
</dbReference>
<dbReference type="InterPro" id="IPR029063">
    <property type="entry name" value="SAM-dependent_MTases_sf"/>
</dbReference>
<gene>
    <name evidence="11" type="primary">rlmE</name>
    <name evidence="11" type="synonym">ftsJ</name>
    <name evidence="11" type="synonym">rrmJ</name>
    <name evidence="13" type="ORF">ABC977_13215</name>
</gene>
<feature type="active site" description="Proton acceptor" evidence="11">
    <location>
        <position position="161"/>
    </location>
</feature>
<keyword evidence="14" id="KW-1185">Reference proteome</keyword>
<feature type="binding site" evidence="11">
    <location>
        <position position="80"/>
    </location>
    <ligand>
        <name>S-adenosyl-L-methionine</name>
        <dbReference type="ChEBI" id="CHEBI:59789"/>
    </ligand>
</feature>
<comment type="caution">
    <text evidence="13">The sequence shown here is derived from an EMBL/GenBank/DDBJ whole genome shotgun (WGS) entry which is preliminary data.</text>
</comment>
<evidence type="ECO:0000256" key="8">
    <source>
        <dbReference type="ARBA" id="ARBA00041995"/>
    </source>
</evidence>
<dbReference type="Pfam" id="PF01728">
    <property type="entry name" value="FtsJ"/>
    <property type="match status" value="1"/>
</dbReference>
<dbReference type="EC" id="2.1.1.166" evidence="6 11"/>
<comment type="subcellular location">
    <subcellularLocation>
        <location evidence="11">Cytoplasm</location>
    </subcellularLocation>
</comment>
<dbReference type="HAMAP" id="MF_01547">
    <property type="entry name" value="RNA_methyltr_E"/>
    <property type="match status" value="1"/>
</dbReference>
<evidence type="ECO:0000256" key="6">
    <source>
        <dbReference type="ARBA" id="ARBA00038861"/>
    </source>
</evidence>
<feature type="binding site" evidence="11">
    <location>
        <position position="121"/>
    </location>
    <ligand>
        <name>S-adenosyl-L-methionine</name>
        <dbReference type="ChEBI" id="CHEBI:59789"/>
    </ligand>
</feature>
<evidence type="ECO:0000313" key="13">
    <source>
        <dbReference type="EMBL" id="MEY6433362.1"/>
    </source>
</evidence>
<evidence type="ECO:0000256" key="10">
    <source>
        <dbReference type="ARBA" id="ARBA00048970"/>
    </source>
</evidence>